<gene>
    <name evidence="2" type="ORF">GUJ93_ZPchr0002g25380</name>
</gene>
<sequence length="123" mass="12984">MGRRQAHGKRRGVPPRRRARLALHANRSRVRLRAPPPRLPCQPAPTPATRRLGSRPPHGAQGESRGGGRGADRPAREARGGARVGTVGEGAQKARGRGGDGGSKLLSHPQMYSEALLAAEGSQ</sequence>
<evidence type="ECO:0000313" key="3">
    <source>
        <dbReference type="Proteomes" id="UP000729402"/>
    </source>
</evidence>
<dbReference type="AlphaFoldDB" id="A0A8J5V3I7"/>
<reference evidence="2" key="2">
    <citation type="submission" date="2021-02" db="EMBL/GenBank/DDBJ databases">
        <authorList>
            <person name="Kimball J.A."/>
            <person name="Haas M.W."/>
            <person name="Macchietto M."/>
            <person name="Kono T."/>
            <person name="Duquette J."/>
            <person name="Shao M."/>
        </authorList>
    </citation>
    <scope>NUCLEOTIDE SEQUENCE</scope>
    <source>
        <tissue evidence="2">Fresh leaf tissue</tissue>
    </source>
</reference>
<dbReference type="EMBL" id="JAAALK010000287">
    <property type="protein sequence ID" value="KAG8056987.1"/>
    <property type="molecule type" value="Genomic_DNA"/>
</dbReference>
<evidence type="ECO:0000313" key="2">
    <source>
        <dbReference type="EMBL" id="KAG8056987.1"/>
    </source>
</evidence>
<proteinExistence type="predicted"/>
<name>A0A8J5V3I7_ZIZPA</name>
<feature type="compositionally biased region" description="Basic residues" evidence="1">
    <location>
        <begin position="1"/>
        <end position="32"/>
    </location>
</feature>
<reference evidence="2" key="1">
    <citation type="journal article" date="2021" name="bioRxiv">
        <title>Whole Genome Assembly and Annotation of Northern Wild Rice, Zizania palustris L., Supports a Whole Genome Duplication in the Zizania Genus.</title>
        <authorList>
            <person name="Haas M."/>
            <person name="Kono T."/>
            <person name="Macchietto M."/>
            <person name="Millas R."/>
            <person name="McGilp L."/>
            <person name="Shao M."/>
            <person name="Duquette J."/>
            <person name="Hirsch C.N."/>
            <person name="Kimball J."/>
        </authorList>
    </citation>
    <scope>NUCLEOTIDE SEQUENCE</scope>
    <source>
        <tissue evidence="2">Fresh leaf tissue</tissue>
    </source>
</reference>
<organism evidence="2 3">
    <name type="scientific">Zizania palustris</name>
    <name type="common">Northern wild rice</name>
    <dbReference type="NCBI Taxonomy" id="103762"/>
    <lineage>
        <taxon>Eukaryota</taxon>
        <taxon>Viridiplantae</taxon>
        <taxon>Streptophyta</taxon>
        <taxon>Embryophyta</taxon>
        <taxon>Tracheophyta</taxon>
        <taxon>Spermatophyta</taxon>
        <taxon>Magnoliopsida</taxon>
        <taxon>Liliopsida</taxon>
        <taxon>Poales</taxon>
        <taxon>Poaceae</taxon>
        <taxon>BOP clade</taxon>
        <taxon>Oryzoideae</taxon>
        <taxon>Oryzeae</taxon>
        <taxon>Zizaniinae</taxon>
        <taxon>Zizania</taxon>
    </lineage>
</organism>
<feature type="compositionally biased region" description="Basic and acidic residues" evidence="1">
    <location>
        <begin position="70"/>
        <end position="80"/>
    </location>
</feature>
<accession>A0A8J5V3I7</accession>
<comment type="caution">
    <text evidence="2">The sequence shown here is derived from an EMBL/GenBank/DDBJ whole genome shotgun (WGS) entry which is preliminary data.</text>
</comment>
<evidence type="ECO:0000256" key="1">
    <source>
        <dbReference type="SAM" id="MobiDB-lite"/>
    </source>
</evidence>
<keyword evidence="3" id="KW-1185">Reference proteome</keyword>
<feature type="compositionally biased region" description="Pro residues" evidence="1">
    <location>
        <begin position="34"/>
        <end position="46"/>
    </location>
</feature>
<protein>
    <submittedName>
        <fullName evidence="2">Uncharacterized protein</fullName>
    </submittedName>
</protein>
<dbReference type="Proteomes" id="UP000729402">
    <property type="component" value="Unassembled WGS sequence"/>
</dbReference>
<feature type="region of interest" description="Disordered" evidence="1">
    <location>
        <begin position="1"/>
        <end position="109"/>
    </location>
</feature>